<dbReference type="GO" id="GO:0005829">
    <property type="term" value="C:cytosol"/>
    <property type="evidence" value="ECO:0007669"/>
    <property type="project" value="UniProtKB-ARBA"/>
</dbReference>
<comment type="pathway">
    <text evidence="4">Purine metabolism; AMP biosynthesis via de novo pathway; AMP from IMP: step 2/2.</text>
</comment>
<evidence type="ECO:0000256" key="11">
    <source>
        <dbReference type="ARBA" id="ARBA00022755"/>
    </source>
</evidence>
<feature type="compositionally biased region" description="Polar residues" evidence="18">
    <location>
        <begin position="521"/>
        <end position="539"/>
    </location>
</feature>
<dbReference type="InterPro" id="IPR004769">
    <property type="entry name" value="Pur_lyase"/>
</dbReference>
<dbReference type="Pfam" id="PF16608">
    <property type="entry name" value="TNRC6-PABC_bdg"/>
    <property type="match status" value="1"/>
</dbReference>
<dbReference type="EMBL" id="KB481965">
    <property type="protein sequence ID" value="EMP41843.1"/>
    <property type="molecule type" value="Genomic_DNA"/>
</dbReference>
<comment type="catalytic activity">
    <reaction evidence="17">
        <text>N(6)-(1,2-dicarboxyethyl)-AMP = fumarate + AMP</text>
        <dbReference type="Rhea" id="RHEA:16853"/>
        <dbReference type="ChEBI" id="CHEBI:29806"/>
        <dbReference type="ChEBI" id="CHEBI:57567"/>
        <dbReference type="ChEBI" id="CHEBI:456215"/>
        <dbReference type="EC" id="4.3.2.2"/>
    </reaction>
</comment>
<feature type="compositionally biased region" description="Polar residues" evidence="18">
    <location>
        <begin position="546"/>
        <end position="558"/>
    </location>
</feature>
<keyword evidence="11" id="KW-0658">Purine biosynthesis</keyword>
<feature type="region of interest" description="Disordered" evidence="18">
    <location>
        <begin position="1260"/>
        <end position="1290"/>
    </location>
</feature>
<feature type="compositionally biased region" description="Basic and acidic residues" evidence="18">
    <location>
        <begin position="610"/>
        <end position="623"/>
    </location>
</feature>
<feature type="compositionally biased region" description="Polar residues" evidence="18">
    <location>
        <begin position="2124"/>
        <end position="2137"/>
    </location>
</feature>
<evidence type="ECO:0000313" key="21">
    <source>
        <dbReference type="Proteomes" id="UP000031443"/>
    </source>
</evidence>
<feature type="region of interest" description="Disordered" evidence="18">
    <location>
        <begin position="1404"/>
        <end position="1439"/>
    </location>
</feature>
<dbReference type="InterPro" id="IPR035979">
    <property type="entry name" value="RBD_domain_sf"/>
</dbReference>
<feature type="compositionally biased region" description="Polar residues" evidence="18">
    <location>
        <begin position="392"/>
        <end position="409"/>
    </location>
</feature>
<dbReference type="InterPro" id="IPR019486">
    <property type="entry name" value="Argonaute_hook_dom"/>
</dbReference>
<feature type="compositionally biased region" description="Polar residues" evidence="18">
    <location>
        <begin position="691"/>
        <end position="701"/>
    </location>
</feature>
<dbReference type="InterPro" id="IPR012677">
    <property type="entry name" value="Nucleotide-bd_a/b_plait_sf"/>
</dbReference>
<dbReference type="InterPro" id="IPR020557">
    <property type="entry name" value="Fumarate_lyase_CS"/>
</dbReference>
<dbReference type="GO" id="GO:0004018">
    <property type="term" value="F:N6-(1,2-dicarboxyethyl)AMP AMP-lyase (fumarate-forming) activity"/>
    <property type="evidence" value="ECO:0007669"/>
    <property type="project" value="InterPro"/>
</dbReference>
<feature type="compositionally biased region" description="Polar residues" evidence="18">
    <location>
        <begin position="499"/>
        <end position="510"/>
    </location>
</feature>
<evidence type="ECO:0000256" key="5">
    <source>
        <dbReference type="ARBA" id="ARBA00007302"/>
    </source>
</evidence>
<keyword evidence="13" id="KW-0694">RNA-binding</keyword>
<dbReference type="Proteomes" id="UP000031443">
    <property type="component" value="Unassembled WGS sequence"/>
</dbReference>
<dbReference type="PROSITE" id="PS00163">
    <property type="entry name" value="FUMARATE_LYASES"/>
    <property type="match status" value="1"/>
</dbReference>
<dbReference type="GO" id="GO:0006189">
    <property type="term" value="P:'de novo' IMP biosynthetic process"/>
    <property type="evidence" value="ECO:0007669"/>
    <property type="project" value="UniProtKB-UniPathway"/>
</dbReference>
<feature type="compositionally biased region" description="Low complexity" evidence="18">
    <location>
        <begin position="139"/>
        <end position="153"/>
    </location>
</feature>
<feature type="compositionally biased region" description="Low complexity" evidence="18">
    <location>
        <begin position="437"/>
        <end position="450"/>
    </location>
</feature>
<evidence type="ECO:0000256" key="1">
    <source>
        <dbReference type="ARBA" id="ARBA00000598"/>
    </source>
</evidence>
<comment type="catalytic activity">
    <reaction evidence="1">
        <text>(2S)-2-[5-amino-1-(5-phospho-beta-D-ribosyl)imidazole-4-carboxamido]succinate = 5-amino-1-(5-phospho-beta-D-ribosyl)imidazole-4-carboxamide + fumarate</text>
        <dbReference type="Rhea" id="RHEA:23920"/>
        <dbReference type="ChEBI" id="CHEBI:29806"/>
        <dbReference type="ChEBI" id="CHEBI:58443"/>
        <dbReference type="ChEBI" id="CHEBI:58475"/>
        <dbReference type="EC" id="4.3.2.2"/>
    </reaction>
</comment>
<dbReference type="UniPathway" id="UPA00075">
    <property type="reaction ID" value="UER00336"/>
</dbReference>
<feature type="compositionally biased region" description="Pro residues" evidence="18">
    <location>
        <begin position="802"/>
        <end position="817"/>
    </location>
</feature>
<feature type="compositionally biased region" description="Polar residues" evidence="18">
    <location>
        <begin position="2090"/>
        <end position="2100"/>
    </location>
</feature>
<feature type="compositionally biased region" description="Polar residues" evidence="18">
    <location>
        <begin position="861"/>
        <end position="878"/>
    </location>
</feature>
<feature type="compositionally biased region" description="Polar residues" evidence="18">
    <location>
        <begin position="299"/>
        <end position="316"/>
    </location>
</feature>
<evidence type="ECO:0000256" key="9">
    <source>
        <dbReference type="ARBA" id="ARBA00017058"/>
    </source>
</evidence>
<feature type="compositionally biased region" description="Polar residues" evidence="18">
    <location>
        <begin position="885"/>
        <end position="902"/>
    </location>
</feature>
<name>M7CAY5_CHEMY</name>
<dbReference type="GO" id="GO:0060213">
    <property type="term" value="P:positive regulation of nuclear-transcribed mRNA poly(A) tail shortening"/>
    <property type="evidence" value="ECO:0007669"/>
    <property type="project" value="TreeGrafter"/>
</dbReference>
<evidence type="ECO:0000256" key="6">
    <source>
        <dbReference type="ARBA" id="ARBA00008273"/>
    </source>
</evidence>
<feature type="compositionally biased region" description="Low complexity" evidence="18">
    <location>
        <begin position="756"/>
        <end position="766"/>
    </location>
</feature>
<evidence type="ECO:0000256" key="14">
    <source>
        <dbReference type="ARBA" id="ARBA00023158"/>
    </source>
</evidence>
<dbReference type="InterPro" id="IPR052068">
    <property type="entry name" value="GW182_domain"/>
</dbReference>
<feature type="compositionally biased region" description="Polar residues" evidence="18">
    <location>
        <begin position="625"/>
        <end position="635"/>
    </location>
</feature>
<keyword evidence="15" id="KW-0456">Lyase</keyword>
<evidence type="ECO:0000256" key="3">
    <source>
        <dbReference type="ARBA" id="ARBA00004706"/>
    </source>
</evidence>
<feature type="compositionally biased region" description="Low complexity" evidence="18">
    <location>
        <begin position="410"/>
        <end position="419"/>
    </location>
</feature>
<feature type="compositionally biased region" description="Polar residues" evidence="18">
    <location>
        <begin position="269"/>
        <end position="280"/>
    </location>
</feature>
<evidence type="ECO:0000256" key="13">
    <source>
        <dbReference type="ARBA" id="ARBA00022884"/>
    </source>
</evidence>
<feature type="compositionally biased region" description="Polar residues" evidence="18">
    <location>
        <begin position="374"/>
        <end position="385"/>
    </location>
</feature>
<reference evidence="21" key="1">
    <citation type="journal article" date="2013" name="Nat. Genet.">
        <title>The draft genomes of soft-shell turtle and green sea turtle yield insights into the development and evolution of the turtle-specific body plan.</title>
        <authorList>
            <person name="Wang Z."/>
            <person name="Pascual-Anaya J."/>
            <person name="Zadissa A."/>
            <person name="Li W."/>
            <person name="Niimura Y."/>
            <person name="Huang Z."/>
            <person name="Li C."/>
            <person name="White S."/>
            <person name="Xiong Z."/>
            <person name="Fang D."/>
            <person name="Wang B."/>
            <person name="Ming Y."/>
            <person name="Chen Y."/>
            <person name="Zheng Y."/>
            <person name="Kuraku S."/>
            <person name="Pignatelli M."/>
            <person name="Herrero J."/>
            <person name="Beal K."/>
            <person name="Nozawa M."/>
            <person name="Li Q."/>
            <person name="Wang J."/>
            <person name="Zhang H."/>
            <person name="Yu L."/>
            <person name="Shigenobu S."/>
            <person name="Wang J."/>
            <person name="Liu J."/>
            <person name="Flicek P."/>
            <person name="Searle S."/>
            <person name="Wang J."/>
            <person name="Kuratani S."/>
            <person name="Yin Y."/>
            <person name="Aken B."/>
            <person name="Zhang G."/>
            <person name="Irie N."/>
        </authorList>
    </citation>
    <scope>NUCLEOTIDE SEQUENCE [LARGE SCALE GENOMIC DNA]</scope>
</reference>
<dbReference type="GO" id="GO:0005654">
    <property type="term" value="C:nucleoplasm"/>
    <property type="evidence" value="ECO:0007669"/>
    <property type="project" value="TreeGrafter"/>
</dbReference>
<comment type="subunit">
    <text evidence="7">Homotetramer. Residues from neighboring subunits contribute catalytic and substrate-binding residues to each active site.</text>
</comment>
<feature type="compositionally biased region" description="Basic and acidic residues" evidence="18">
    <location>
        <begin position="55"/>
        <end position="71"/>
    </location>
</feature>
<feature type="region of interest" description="Disordered" evidence="18">
    <location>
        <begin position="1"/>
        <end position="956"/>
    </location>
</feature>
<evidence type="ECO:0000256" key="8">
    <source>
        <dbReference type="ARBA" id="ARBA00012339"/>
    </source>
</evidence>
<dbReference type="Gene3D" id="1.10.275.60">
    <property type="match status" value="1"/>
</dbReference>
<dbReference type="PANTHER" id="PTHR13020:SF32">
    <property type="entry name" value="TRINUCLEOTIDE REPEAT-CONTAINING GENE 6B PROTEIN"/>
    <property type="match status" value="1"/>
</dbReference>
<comment type="function">
    <text evidence="2">Catalyzes two non-sequential steps in de novo AMP synthesis: converts (S)-2-(5-amino-1-(5-phospho-D-ribosyl)imidazole-4-carboxamido)succinate (SAICAR) to fumarate plus 5-amino-1-(5-phospho-D-ribosyl)imidazole-4-carboxamide, and thereby also contributes to de novo IMP synthesis, and converts succinyladenosine monophosphate (SAMP) to AMP and fumarate.</text>
</comment>
<comment type="pathway">
    <text evidence="3">Purine metabolism; IMP biosynthesis via de novo pathway; 5-amino-1-(5-phospho-D-ribosyl)imidazole-4-carboxamide from 5-amino-1-(5-phospho-D-ribosyl)imidazole-4-carboxylate: step 2/2.</text>
</comment>
<feature type="compositionally biased region" description="Low complexity" evidence="18">
    <location>
        <begin position="928"/>
        <end position="947"/>
    </location>
</feature>
<dbReference type="Gene3D" id="1.20.200.10">
    <property type="entry name" value="Fumarase/aspartase (Central domain)"/>
    <property type="match status" value="1"/>
</dbReference>
<dbReference type="Pfam" id="PF00206">
    <property type="entry name" value="Lyase_1"/>
    <property type="match status" value="1"/>
</dbReference>
<dbReference type="InterPro" id="IPR032226">
    <property type="entry name" value="TNRC6_PABC-bd"/>
</dbReference>
<proteinExistence type="inferred from homology"/>
<dbReference type="PRINTS" id="PR00149">
    <property type="entry name" value="FUMRATELYASE"/>
</dbReference>
<dbReference type="InterPro" id="IPR000362">
    <property type="entry name" value="Fumarate_lyase_fam"/>
</dbReference>
<feature type="compositionally biased region" description="Polar residues" evidence="18">
    <location>
        <begin position="590"/>
        <end position="602"/>
    </location>
</feature>
<feature type="compositionally biased region" description="Polar residues" evidence="18">
    <location>
        <begin position="708"/>
        <end position="717"/>
    </location>
</feature>
<dbReference type="InterPro" id="IPR022761">
    <property type="entry name" value="Fumarate_lyase_N"/>
</dbReference>
<evidence type="ECO:0000256" key="2">
    <source>
        <dbReference type="ARBA" id="ARBA00002971"/>
    </source>
</evidence>
<feature type="domain" description="Adenylosuccinate lyase C-terminal" evidence="19">
    <location>
        <begin position="1982"/>
        <end position="2067"/>
    </location>
</feature>
<organism evidence="20 21">
    <name type="scientific">Chelonia mydas</name>
    <name type="common">Green sea-turtle</name>
    <name type="synonym">Chelonia agassizi</name>
    <dbReference type="NCBI Taxonomy" id="8469"/>
    <lineage>
        <taxon>Eukaryota</taxon>
        <taxon>Metazoa</taxon>
        <taxon>Chordata</taxon>
        <taxon>Craniata</taxon>
        <taxon>Vertebrata</taxon>
        <taxon>Euteleostomi</taxon>
        <taxon>Archelosauria</taxon>
        <taxon>Testudinata</taxon>
        <taxon>Testudines</taxon>
        <taxon>Cryptodira</taxon>
        <taxon>Durocryptodira</taxon>
        <taxon>Americhelydia</taxon>
        <taxon>Chelonioidea</taxon>
        <taxon>Cheloniidae</taxon>
        <taxon>Chelonia</taxon>
    </lineage>
</organism>
<evidence type="ECO:0000256" key="18">
    <source>
        <dbReference type="SAM" id="MobiDB-lite"/>
    </source>
</evidence>
<feature type="compositionally biased region" description="Polar residues" evidence="18">
    <location>
        <begin position="112"/>
        <end position="124"/>
    </location>
</feature>
<dbReference type="FunFam" id="3.30.70.330:FF:000011">
    <property type="entry name" value="trinucleotide repeat-containing gene 6A protein-like"/>
    <property type="match status" value="1"/>
</dbReference>
<evidence type="ECO:0000256" key="17">
    <source>
        <dbReference type="ARBA" id="ARBA00047513"/>
    </source>
</evidence>
<dbReference type="SUPFAM" id="SSF48557">
    <property type="entry name" value="L-aspartase-like"/>
    <property type="match status" value="1"/>
</dbReference>
<feature type="compositionally biased region" description="Polar residues" evidence="18">
    <location>
        <begin position="195"/>
        <end position="223"/>
    </location>
</feature>
<dbReference type="SMART" id="SM00998">
    <property type="entry name" value="ADSL_C"/>
    <property type="match status" value="1"/>
</dbReference>
<sequence>TDQKTKVPEVTKPSSSQPVAASPIGSSPSPPVNGGNNAKRVAVPNGQPPSAARYMPREVPPRFRCQQDHKVLLKRGQPPPPSCMLLGGGAGPPPSSAPGANPNNAQPVTGALLQSDSGTATDSTVGGAAASNYANSTWGSGAASNNGTGTNANPTHVWDKVIVDGSDMEEWPCIASKDAESSSENTTDNNSASNPGSEKSTLPGSTTSNKGKGSQCQSGSAGNECNLGAWKSDPKAKSVQSSNPAAESNNGLGNWRNLSGQDRIGPGSGFSNFNPKSNPSAWPALVQEGNSRKGILESDNGNANAQISTVGQTSREQQSKMENAGVNFVVSGREQAQIHNTDGPKNGNTNSLNLSSPNPMENKGMPFEMGLGNPSRSTDAPSQSTGERKTGSVGSWGTSRGPSGTDTAAGQSNSGNHGNNGKDREDSWKGVSVQKPNGSRNDSWDNNNRSMGGGSWNFGPQHSNENKWGEGNKLTSGVSQGEWKQPSGSDELKIGEWSGPNQPNSSTGAWDNQKGHPLPENQGNSQAPCWGRSSSSTGSEVGGQSTGSNHKAGSSDSHNSGRRSYRPTHPDCQAVLQTLLSRTDLDPRVLSNTGWGQTQIKQDTVWDIEEMPRPEGKSDKGTEGWESSATQTKNSGGWGDAPSQSNQNKSGWGELSTPTEWKDPKNTGGWNDYKNNNSSSWGGVRPEEKTSSSWNDNSNKDQGWGGRQPNQGWSSGKNGWGEEVDQTKNSNWEGAGNKPVSGWGEGGQNEIGTWGNGANANAASKGGWDDCKRTPAWNETGRQSSSWNKQHQQQQEASGSWGPPPPPPPSNGRPPNPNWNSGPQPAAPKDEEPSGWEEPSPQSISRKMDIDDGTSAWGDPSSYNYKNVNLWDKNSQGGQAPREQSLPTPMTSKSTASGSKSMQDGWVENDGPVTGTRHSSWEEEEEGGVWNTAGSQGSSSSHNSTNWGQGGKKPQIKCSLKGGNSDSWMNPLSKQFSNMGLLSQTEDTQGSKMDLSVGGLPDKKFDVDKRAMNLGDFNDIMRKDRSGFRPPNSKDMGTTDSGPYFEKAGNHGLFGNSTAQSRGMHTPVQPLNASPNIRAQVPPQFLSPQVSASMLKQFPNGGLNPGLFNISPQQIAMLSQLPNIPQFQLLARMVSALQQQQRQPGMKHSPSHPVGPKSHLDSMVPNALNVGLSDIQTKGQIPGYGSGFGSSGMDYGIVGGKEAGSESRFKQWTSMMEGLPSVASQDANMHKNGAIVPPGKARGGSPYNQFDIIPGDPLGGHAGPAGDSWLPAKSPPTNKIGSKSSNASWPPEFQPGVPWKGIQNIDPESDPYVTPGSVLGGTATSPIVDTDHQLLRDNTTGSNSSLNTSLPSPGAWPYSASDNSFTNVHSTSAKFNDYKSTWSPDPIGHNPTHLSNKMWKNHISSRNTTGLPRPPPGLTNPKPSSPWSSTAPRSVRGWGAQDSRLASASTWSDGGSVRPSYWLVLHNLTPQIDGSTLRTICMQHGPLLTFHLNLTQGTALIRYNTKQEAAKAQTALHMCVLGNTTILAEFATDEEAERKYFVPTKGHEYLYTHPEPNSLGVESVNHKERQGQPALTPKNTDSETGLFRKGSFFELPATSGKPSGSPGPTLGLYVPAPAKPKVKPQQTAAQTALPKYKAIHKKQQDYKRWPALQPGSSKAKQSLGLPITDEQIQEMEANLDNIDFKMAAEEEKRLRHDVMAHVHTFAHCCPKAAAIIHLGATSCYVGDNTDLIVLRDGFNLLLPKLATVISRLADFAEQYAALPTLGFTHYQPAQLTTVGKRCCLWIQDLCMDLRNLERARDDLRFRGVKGTTGTQASFLQLFEGDHDKVSHQSSGQNSQAYLVTGQTYSRKVDVEVLSVLASLAASIHKICTDIRLLANLKEIEEPFETDQIGSSAMPYKRNPMRSERCCSLARHLMTLVLNPLHTASVQWFERTLDDSANRRVCLAEAFLTADIILSTLQNISEGLVVYPKVIERRIRQELPFMATENIIMAMVKAGGNRQDCHEKIRILSQQAAAVVKQEGGDNDLIARIRADPYFSPIQGQLESLLEPTSFTGRASQQPLSEMGKVKPAPTRSPARSEPVGRVASPSLEQRQEAQQSHGRDSDKGKGSPARSLPSVLTAPQAGTSALSKASATAPTDRRGRNPTSLTGKVSAAPSVSALKIAAVPTARSALVPGGMSAPSLPPAPAADPLQSTSNRPAAPLTPPLSVANALEHSPGSAQPREQEQQFLTECDLSVPPELNSLLLDTQGSCFKQLHSPPELATIIDSEPDLQQQVEFSPPASPPPPDPLPPASVSLLCPPVDGTWVLLPYALVPVVPLATSSYHSSSDLFHETTTCFCASVSGSVYFYST</sequence>
<feature type="compositionally biased region" description="Low complexity" evidence="18">
    <location>
        <begin position="18"/>
        <end position="38"/>
    </location>
</feature>
<dbReference type="InterPro" id="IPR008948">
    <property type="entry name" value="L-Aspartase-like"/>
</dbReference>
<gene>
    <name evidence="20" type="ORF">UY3_00878</name>
</gene>
<dbReference type="GO" id="GO:0006417">
    <property type="term" value="P:regulation of translation"/>
    <property type="evidence" value="ECO:0007669"/>
    <property type="project" value="UniProtKB-KW"/>
</dbReference>
<evidence type="ECO:0000313" key="20">
    <source>
        <dbReference type="EMBL" id="EMP41843.1"/>
    </source>
</evidence>
<evidence type="ECO:0000259" key="19">
    <source>
        <dbReference type="SMART" id="SM00998"/>
    </source>
</evidence>
<dbReference type="Gene3D" id="1.10.40.30">
    <property type="entry name" value="Fumarase/aspartase (C-terminal domain)"/>
    <property type="match status" value="1"/>
</dbReference>
<dbReference type="GO" id="GO:0035195">
    <property type="term" value="P:miRNA-mediated post-transcriptional gene silencing"/>
    <property type="evidence" value="ECO:0007669"/>
    <property type="project" value="TreeGrafter"/>
</dbReference>
<dbReference type="Pfam" id="PF10427">
    <property type="entry name" value="Ago_hook"/>
    <property type="match status" value="1"/>
</dbReference>
<dbReference type="GO" id="GO:0044208">
    <property type="term" value="P:'de novo' AMP biosynthetic process"/>
    <property type="evidence" value="ECO:0007669"/>
    <property type="project" value="UniProtKB-UniPathway"/>
</dbReference>
<dbReference type="NCBIfam" id="TIGR00928">
    <property type="entry name" value="purB"/>
    <property type="match status" value="1"/>
</dbReference>
<evidence type="ECO:0000256" key="15">
    <source>
        <dbReference type="ARBA" id="ARBA00023239"/>
    </source>
</evidence>
<keyword evidence="14" id="KW-0943">RNA-mediated gene silencing</keyword>
<dbReference type="GO" id="GO:0003723">
    <property type="term" value="F:RNA binding"/>
    <property type="evidence" value="ECO:0007669"/>
    <property type="project" value="UniProtKB-KW"/>
</dbReference>
<keyword evidence="21" id="KW-1185">Reference proteome</keyword>
<feature type="compositionally biased region" description="Polar residues" evidence="18">
    <location>
        <begin position="1275"/>
        <end position="1288"/>
    </location>
</feature>
<dbReference type="FunFam" id="1.10.40.30:FF:000005">
    <property type="entry name" value="Adenylosuccinate lyase"/>
    <property type="match status" value="1"/>
</dbReference>
<feature type="region of interest" description="Disordered" evidence="18">
    <location>
        <begin position="2183"/>
        <end position="2230"/>
    </location>
</feature>
<evidence type="ECO:0000256" key="12">
    <source>
        <dbReference type="ARBA" id="ARBA00022845"/>
    </source>
</evidence>
<feature type="compositionally biased region" description="Polar residues" evidence="18">
    <location>
        <begin position="780"/>
        <end position="797"/>
    </location>
</feature>
<dbReference type="InterPro" id="IPR019468">
    <property type="entry name" value="AdenyloSucc_lyase_C"/>
</dbReference>
<protein>
    <recommendedName>
        <fullName evidence="9">Adenylosuccinate lyase</fullName>
        <ecNumber evidence="8">4.3.2.2</ecNumber>
    </recommendedName>
    <alternativeName>
        <fullName evidence="16">Adenylosuccinase</fullName>
    </alternativeName>
</protein>
<feature type="non-terminal residue" evidence="20">
    <location>
        <position position="1"/>
    </location>
</feature>
<dbReference type="GO" id="GO:0000932">
    <property type="term" value="C:P-body"/>
    <property type="evidence" value="ECO:0007669"/>
    <property type="project" value="TreeGrafter"/>
</dbReference>
<dbReference type="eggNOG" id="ENOG502QQIH">
    <property type="taxonomic scope" value="Eukaryota"/>
</dbReference>
<dbReference type="Gene3D" id="3.30.70.330">
    <property type="match status" value="1"/>
</dbReference>
<feature type="compositionally biased region" description="Low complexity" evidence="18">
    <location>
        <begin position="182"/>
        <end position="194"/>
    </location>
</feature>
<dbReference type="STRING" id="8469.M7CAY5"/>
<dbReference type="SUPFAM" id="SSF54928">
    <property type="entry name" value="RNA-binding domain, RBD"/>
    <property type="match status" value="1"/>
</dbReference>
<feature type="region of interest" description="Disordered" evidence="18">
    <location>
        <begin position="2055"/>
        <end position="2152"/>
    </location>
</feature>
<dbReference type="EC" id="4.3.2.2" evidence="8"/>
<comment type="similarity">
    <text evidence="6">Belongs to the lyase 1 family. Adenylosuccinate lyase subfamily.</text>
</comment>
<accession>M7CAY5</accession>
<evidence type="ECO:0000256" key="16">
    <source>
        <dbReference type="ARBA" id="ARBA00030717"/>
    </source>
</evidence>
<evidence type="ECO:0000256" key="10">
    <source>
        <dbReference type="ARBA" id="ARBA00022553"/>
    </source>
</evidence>
<dbReference type="PANTHER" id="PTHR13020">
    <property type="entry name" value="TRINUCLEOTIDE REPEAT-CONTAINING GENE 6"/>
    <property type="match status" value="1"/>
</dbReference>
<evidence type="ECO:0000256" key="7">
    <source>
        <dbReference type="ARBA" id="ARBA00011668"/>
    </source>
</evidence>
<feature type="compositionally biased region" description="Polar residues" evidence="18">
    <location>
        <begin position="238"/>
        <end position="260"/>
    </location>
</feature>
<keyword evidence="12" id="KW-0810">Translation regulation</keyword>
<dbReference type="UniPathway" id="UPA00074">
    <property type="reaction ID" value="UER00132"/>
</dbReference>
<dbReference type="CDD" id="cd03302">
    <property type="entry name" value="Adenylsuccinate_lyase_2"/>
    <property type="match status" value="1"/>
</dbReference>
<feature type="compositionally biased region" description="Low complexity" evidence="18">
    <location>
        <begin position="350"/>
        <end position="359"/>
    </location>
</feature>
<comment type="similarity">
    <text evidence="5">Belongs to the GW182 family.</text>
</comment>
<keyword evidence="10" id="KW-0597">Phosphoprotein</keyword>
<dbReference type="Pfam" id="PF10397">
    <property type="entry name" value="ADSL_C"/>
    <property type="match status" value="1"/>
</dbReference>
<evidence type="ECO:0000256" key="4">
    <source>
        <dbReference type="ARBA" id="ARBA00004734"/>
    </source>
</evidence>